<name>A0ABV6KE33_9BACI</name>
<gene>
    <name evidence="4" type="ORF">ACFFHM_14045</name>
</gene>
<organism evidence="4 5">
    <name type="scientific">Halalkalibacter kiskunsagensis</name>
    <dbReference type="NCBI Taxonomy" id="1548599"/>
    <lineage>
        <taxon>Bacteria</taxon>
        <taxon>Bacillati</taxon>
        <taxon>Bacillota</taxon>
        <taxon>Bacilli</taxon>
        <taxon>Bacillales</taxon>
        <taxon>Bacillaceae</taxon>
        <taxon>Halalkalibacter</taxon>
    </lineage>
</organism>
<dbReference type="EMBL" id="JBHLUX010000036">
    <property type="protein sequence ID" value="MFC0471581.1"/>
    <property type="molecule type" value="Genomic_DNA"/>
</dbReference>
<dbReference type="InterPro" id="IPR050570">
    <property type="entry name" value="Cell_wall_metabolism_enzyme"/>
</dbReference>
<comment type="caution">
    <text evidence="4">The sequence shown here is derived from an EMBL/GenBank/DDBJ whole genome shotgun (WGS) entry which is preliminary data.</text>
</comment>
<evidence type="ECO:0000259" key="2">
    <source>
        <dbReference type="PROSITE" id="PS51109"/>
    </source>
</evidence>
<evidence type="ECO:0000313" key="5">
    <source>
        <dbReference type="Proteomes" id="UP001589838"/>
    </source>
</evidence>
<evidence type="ECO:0000259" key="3">
    <source>
        <dbReference type="PROSITE" id="PS51782"/>
    </source>
</evidence>
<dbReference type="InterPro" id="IPR036779">
    <property type="entry name" value="LysM_dom_sf"/>
</dbReference>
<feature type="domain" description="G5" evidence="2">
    <location>
        <begin position="276"/>
        <end position="356"/>
    </location>
</feature>
<dbReference type="Pfam" id="PF07501">
    <property type="entry name" value="G5"/>
    <property type="match status" value="1"/>
</dbReference>
<keyword evidence="5" id="KW-1185">Reference proteome</keyword>
<dbReference type="InterPro" id="IPR018392">
    <property type="entry name" value="LysM"/>
</dbReference>
<evidence type="ECO:0000256" key="1">
    <source>
        <dbReference type="ARBA" id="ARBA00022729"/>
    </source>
</evidence>
<reference evidence="4 5" key="1">
    <citation type="submission" date="2024-09" db="EMBL/GenBank/DDBJ databases">
        <authorList>
            <person name="Sun Q."/>
            <person name="Mori K."/>
        </authorList>
    </citation>
    <scope>NUCLEOTIDE SEQUENCE [LARGE SCALE GENOMIC DNA]</scope>
    <source>
        <strain evidence="4 5">NCAIM B.02610</strain>
    </source>
</reference>
<dbReference type="RefSeq" id="WP_335961587.1">
    <property type="nucleotide sequence ID" value="NZ_JAXBLX010000019.1"/>
</dbReference>
<dbReference type="InterPro" id="IPR016047">
    <property type="entry name" value="M23ase_b-sheet_dom"/>
</dbReference>
<proteinExistence type="predicted"/>
<sequence>MVLTKGNLQSYSRLPAKRMIQTCFTLLFFVISLVAVSTVAKADGKSNVYTIYHIYVGDKHIGTLQDDEPVLSYIEETLKEYEKEYPDLSLQIDENIKVIPEMVFNEEKEDEDVLSSLEDKMIVQAEAIALVIDDQPAVYVATIEEAEKAIEKLVTQYVDKEAYEHFQMMVEEDEDLTLKVGEEKITNLSLTEEVIEEESVVLPEEVLSVEDAVLKINKGVLKEQPYIVKEGDVLSSIANNHDLTTAKLLELNKELDVDSVIRVGQEIQVTVYEPLVKVLTTKVEKVEEEIPYQTEVKEDDSMWKGDQKVTQQGQTGIQLLEYEITEQDGNVIQRKVLLEEVTKEPVKKIIVKGTKEMPSRGSGSLGWPAVGGYISSYQGNRWGRFHRGIDIARPNNYNILAADNGTISFAGSQGGYGNLVRINHNNGMETLYAHLDSIDVKVGQTVAKGQKIGVMGQTGHSTGIHLHFEVYENGQLKNPMDYLK</sequence>
<dbReference type="PROSITE" id="PS51782">
    <property type="entry name" value="LYSM"/>
    <property type="match status" value="1"/>
</dbReference>
<dbReference type="SUPFAM" id="SSF51261">
    <property type="entry name" value="Duplicated hybrid motif"/>
    <property type="match status" value="1"/>
</dbReference>
<evidence type="ECO:0000313" key="4">
    <source>
        <dbReference type="EMBL" id="MFC0471581.1"/>
    </source>
</evidence>
<dbReference type="Gene3D" id="2.70.70.10">
    <property type="entry name" value="Glucose Permease (Domain IIA)"/>
    <property type="match status" value="1"/>
</dbReference>
<dbReference type="SMART" id="SM00257">
    <property type="entry name" value="LysM"/>
    <property type="match status" value="1"/>
</dbReference>
<keyword evidence="1" id="KW-0732">Signal</keyword>
<dbReference type="InterPro" id="IPR011098">
    <property type="entry name" value="G5_dom"/>
</dbReference>
<feature type="domain" description="LysM" evidence="3">
    <location>
        <begin position="224"/>
        <end position="269"/>
    </location>
</feature>
<dbReference type="Gene3D" id="3.10.350.10">
    <property type="entry name" value="LysM domain"/>
    <property type="match status" value="1"/>
</dbReference>
<protein>
    <submittedName>
        <fullName evidence="4">Peptidoglycan DD-metalloendopeptidase family protein</fullName>
    </submittedName>
</protein>
<dbReference type="SUPFAM" id="SSF54106">
    <property type="entry name" value="LysM domain"/>
    <property type="match status" value="1"/>
</dbReference>
<accession>A0ABV6KE33</accession>
<dbReference type="SMART" id="SM01208">
    <property type="entry name" value="G5"/>
    <property type="match status" value="1"/>
</dbReference>
<dbReference type="Pfam" id="PF01476">
    <property type="entry name" value="LysM"/>
    <property type="match status" value="1"/>
</dbReference>
<dbReference type="CDD" id="cd00118">
    <property type="entry name" value="LysM"/>
    <property type="match status" value="1"/>
</dbReference>
<dbReference type="CDD" id="cd12797">
    <property type="entry name" value="M23_peptidase"/>
    <property type="match status" value="1"/>
</dbReference>
<dbReference type="Proteomes" id="UP001589838">
    <property type="component" value="Unassembled WGS sequence"/>
</dbReference>
<dbReference type="InterPro" id="IPR011055">
    <property type="entry name" value="Dup_hybrid_motif"/>
</dbReference>
<dbReference type="PANTHER" id="PTHR21666">
    <property type="entry name" value="PEPTIDASE-RELATED"/>
    <property type="match status" value="1"/>
</dbReference>
<dbReference type="PROSITE" id="PS51109">
    <property type="entry name" value="G5"/>
    <property type="match status" value="1"/>
</dbReference>
<dbReference type="Pfam" id="PF01551">
    <property type="entry name" value="Peptidase_M23"/>
    <property type="match status" value="1"/>
</dbReference>
<dbReference type="PANTHER" id="PTHR21666:SF270">
    <property type="entry name" value="MUREIN HYDROLASE ACTIVATOR ENVC"/>
    <property type="match status" value="1"/>
</dbReference>
<dbReference type="Gene3D" id="2.20.230.10">
    <property type="entry name" value="Resuscitation-promoting factor rpfb"/>
    <property type="match status" value="1"/>
</dbReference>